<gene>
    <name evidence="1" type="ORF">GGD89_003802</name>
</gene>
<proteinExistence type="predicted"/>
<dbReference type="RefSeq" id="WP_184048811.1">
    <property type="nucleotide sequence ID" value="NZ_JACIGK010000054.1"/>
</dbReference>
<name>A0A7W6WC25_9PROT</name>
<accession>A0A7W6WC25</accession>
<reference evidence="1 2" key="1">
    <citation type="submission" date="2020-08" db="EMBL/GenBank/DDBJ databases">
        <title>Genome sequencing of Purple Non-Sulfur Bacteria from various extreme environments.</title>
        <authorList>
            <person name="Mayer M."/>
        </authorList>
    </citation>
    <scope>NUCLEOTIDE SEQUENCE [LARGE SCALE GENOMIC DNA]</scope>
    <source>
        <strain evidence="1 2">JA131</strain>
    </source>
</reference>
<protein>
    <recommendedName>
        <fullName evidence="3">Tail protein</fullName>
    </recommendedName>
</protein>
<dbReference type="Proteomes" id="UP000554286">
    <property type="component" value="Unassembled WGS sequence"/>
</dbReference>
<evidence type="ECO:0000313" key="1">
    <source>
        <dbReference type="EMBL" id="MBB4268146.1"/>
    </source>
</evidence>
<evidence type="ECO:0008006" key="3">
    <source>
        <dbReference type="Google" id="ProtNLM"/>
    </source>
</evidence>
<comment type="caution">
    <text evidence="1">The sequence shown here is derived from an EMBL/GenBank/DDBJ whole genome shotgun (WGS) entry which is preliminary data.</text>
</comment>
<evidence type="ECO:0000313" key="2">
    <source>
        <dbReference type="Proteomes" id="UP000554286"/>
    </source>
</evidence>
<dbReference type="EMBL" id="JACIGK010000054">
    <property type="protein sequence ID" value="MBB4268146.1"/>
    <property type="molecule type" value="Genomic_DNA"/>
</dbReference>
<dbReference type="AlphaFoldDB" id="A0A7W6WC25"/>
<organism evidence="1 2">
    <name type="scientific">Roseospira visakhapatnamensis</name>
    <dbReference type="NCBI Taxonomy" id="390880"/>
    <lineage>
        <taxon>Bacteria</taxon>
        <taxon>Pseudomonadati</taxon>
        <taxon>Pseudomonadota</taxon>
        <taxon>Alphaproteobacteria</taxon>
        <taxon>Rhodospirillales</taxon>
        <taxon>Rhodospirillaceae</taxon>
        <taxon>Roseospira</taxon>
    </lineage>
</organism>
<sequence>MALSTRNREILAALEAAYGQGAAAPEDWVALLAIDAELPSLTGQDVQRKTVQPHLGARPVGTYQERVPLSWSHEAVGSGDVAAPPHFDALLLASGWSRVALTGTATVAAAPIAVGTPTGGWSYVVGTGYTGLNRRRCTVTCTTAGGSGVAQATIAAPATGLGATAEAAHEATAVTITDATPISLPGGAEITPAMAADWAIGDQWVIELTPPGVEYWPSSDRRNHASAAVRVNLDGTLFEAPGARFQIGANFAIGGYPEVSFKGVGLWTGASATPTGNPDFSAIRDPEELDTYSLTLSVEPVDLSAAPWMPVGQSLTLRGGGDVVSKSRTTLDTVEVTDHEITADLVVEEPAADAVNVWDWVGQRRRVRAVAGTRLGERCEITLFNAQIGRPTHREDQGDVMVTIPLRALTPTGGGDDEVSIRFF</sequence>
<keyword evidence="2" id="KW-1185">Reference proteome</keyword>